<feature type="region of interest" description="Disordered" evidence="1">
    <location>
        <begin position="484"/>
        <end position="505"/>
    </location>
</feature>
<dbReference type="AlphaFoldDB" id="A0A9W8ITV7"/>
<dbReference type="SUPFAM" id="SSF81383">
    <property type="entry name" value="F-box domain"/>
    <property type="match status" value="1"/>
</dbReference>
<dbReference type="Pfam" id="PF12937">
    <property type="entry name" value="F-box-like"/>
    <property type="match status" value="1"/>
</dbReference>
<evidence type="ECO:0000256" key="1">
    <source>
        <dbReference type="SAM" id="MobiDB-lite"/>
    </source>
</evidence>
<feature type="non-terminal residue" evidence="3">
    <location>
        <position position="717"/>
    </location>
</feature>
<dbReference type="InterPro" id="IPR036047">
    <property type="entry name" value="F-box-like_dom_sf"/>
</dbReference>
<accession>A0A9W8ITV7</accession>
<comment type="caution">
    <text evidence="3">The sequence shown here is derived from an EMBL/GenBank/DDBJ whole genome shotgun (WGS) entry which is preliminary data.</text>
</comment>
<dbReference type="OrthoDB" id="2948607at2759"/>
<evidence type="ECO:0000313" key="4">
    <source>
        <dbReference type="Proteomes" id="UP001140091"/>
    </source>
</evidence>
<reference evidence="3" key="1">
    <citation type="submission" date="2022-06" db="EMBL/GenBank/DDBJ databases">
        <title>Genome Sequence of Candolleomyces eurysporus.</title>
        <authorList>
            <person name="Buettner E."/>
        </authorList>
    </citation>
    <scope>NUCLEOTIDE SEQUENCE</scope>
    <source>
        <strain evidence="3">VTCC 930004</strain>
    </source>
</reference>
<dbReference type="CDD" id="cd09917">
    <property type="entry name" value="F-box_SF"/>
    <property type="match status" value="1"/>
</dbReference>
<dbReference type="EMBL" id="JANBPK010001488">
    <property type="protein sequence ID" value="KAJ2922487.1"/>
    <property type="molecule type" value="Genomic_DNA"/>
</dbReference>
<name>A0A9W8ITV7_9AGAR</name>
<organism evidence="3 4">
    <name type="scientific">Candolleomyces eurysporus</name>
    <dbReference type="NCBI Taxonomy" id="2828524"/>
    <lineage>
        <taxon>Eukaryota</taxon>
        <taxon>Fungi</taxon>
        <taxon>Dikarya</taxon>
        <taxon>Basidiomycota</taxon>
        <taxon>Agaricomycotina</taxon>
        <taxon>Agaricomycetes</taxon>
        <taxon>Agaricomycetidae</taxon>
        <taxon>Agaricales</taxon>
        <taxon>Agaricineae</taxon>
        <taxon>Psathyrellaceae</taxon>
        <taxon>Candolleomyces</taxon>
    </lineage>
</organism>
<dbReference type="Gene3D" id="1.20.1280.50">
    <property type="match status" value="1"/>
</dbReference>
<feature type="domain" description="F-box" evidence="2">
    <location>
        <begin position="88"/>
        <end position="124"/>
    </location>
</feature>
<dbReference type="InterPro" id="IPR001810">
    <property type="entry name" value="F-box_dom"/>
</dbReference>
<evidence type="ECO:0000259" key="2">
    <source>
        <dbReference type="PROSITE" id="PS50181"/>
    </source>
</evidence>
<sequence>MATVRTKKAVTAAPHPLRTSGNWGLTAYLVSHRDDLGTYSQTGVVASYAHEARRAGLVMEESCPSVHSHASEAPADLDDPGDASPNVDQLLVRLPEELILVLLSHLDKRDCLSCACVSRALNRIAIPYLLTRCGIKKPGSYCKLILDPLYRSKIDPLLALQHSIFIKEIKDLSFYFTRFGPYNELSPPLLRCLHLLRTLTHVEEVTLFFSSSKRDSKLSKDEKHIKEMVPIYEDLLNEIVLKSSKKIRVFGSDGLLGQFYDFRKESPSGKSSGGNLKSPTRLLSGIKDYLDRRQHKKTDDPIILDDFRYSRSTLTGSRVFLHCSPEALKQTQLTHLNIGTADFLRPPFSQWFFSMLQASNIQSLSFAFSHLPEDNEEVEFILQRLASVIPNLNRLYLFDIKPEVLSILIRWINMFANLQTLQIEPFIDVSDENFAELLETSNSTPLDTKEAPSTQNTTTSGLFSFAPHLRRIDAPHQFLTYFASISSSPSPPSEKDKRGSDGSKPRFPSLDMVHLDYYCIKHVKFDPHILANALRRIRPVLLPSPAAGSTSKSSSSSASIVVHLKFDTEFLGLAVAGRRVPGASTSANDHTISDIDCKNQTPDAAPRLFAGSTNDPASCPVDAADAPDSSQIDVSADIFELSKIEKLRLGLPGKRDDILQGKFDDKILILLSLFKGLKSIRLASTESAMSKVKEELSPLHSRVFKEGRPALRKVEVI</sequence>
<gene>
    <name evidence="3" type="ORF">H1R20_g14605</name>
</gene>
<keyword evidence="4" id="KW-1185">Reference proteome</keyword>
<dbReference type="Proteomes" id="UP001140091">
    <property type="component" value="Unassembled WGS sequence"/>
</dbReference>
<protein>
    <recommendedName>
        <fullName evidence="2">F-box domain-containing protein</fullName>
    </recommendedName>
</protein>
<dbReference type="PROSITE" id="PS50181">
    <property type="entry name" value="FBOX"/>
    <property type="match status" value="1"/>
</dbReference>
<evidence type="ECO:0000313" key="3">
    <source>
        <dbReference type="EMBL" id="KAJ2922487.1"/>
    </source>
</evidence>
<feature type="compositionally biased region" description="Basic and acidic residues" evidence="1">
    <location>
        <begin position="493"/>
        <end position="504"/>
    </location>
</feature>
<proteinExistence type="predicted"/>